<evidence type="ECO:0000313" key="2">
    <source>
        <dbReference type="Proteomes" id="UP000824469"/>
    </source>
</evidence>
<dbReference type="AlphaFoldDB" id="A0AA38G6J3"/>
<name>A0AA38G6J3_TAXCH</name>
<proteinExistence type="predicted"/>
<protein>
    <submittedName>
        <fullName evidence="1">Uncharacterized protein</fullName>
    </submittedName>
</protein>
<gene>
    <name evidence="1" type="ORF">KI387_019508</name>
</gene>
<reference evidence="1 2" key="1">
    <citation type="journal article" date="2021" name="Nat. Plants">
        <title>The Taxus genome provides insights into paclitaxel biosynthesis.</title>
        <authorList>
            <person name="Xiong X."/>
            <person name="Gou J."/>
            <person name="Liao Q."/>
            <person name="Li Y."/>
            <person name="Zhou Q."/>
            <person name="Bi G."/>
            <person name="Li C."/>
            <person name="Du R."/>
            <person name="Wang X."/>
            <person name="Sun T."/>
            <person name="Guo L."/>
            <person name="Liang H."/>
            <person name="Lu P."/>
            <person name="Wu Y."/>
            <person name="Zhang Z."/>
            <person name="Ro D.K."/>
            <person name="Shang Y."/>
            <person name="Huang S."/>
            <person name="Yan J."/>
        </authorList>
    </citation>
    <scope>NUCLEOTIDE SEQUENCE [LARGE SCALE GENOMIC DNA]</scope>
    <source>
        <strain evidence="1">Ta-2019</strain>
    </source>
</reference>
<dbReference type="Proteomes" id="UP000824469">
    <property type="component" value="Unassembled WGS sequence"/>
</dbReference>
<comment type="caution">
    <text evidence="1">The sequence shown here is derived from an EMBL/GenBank/DDBJ whole genome shotgun (WGS) entry which is preliminary data.</text>
</comment>
<keyword evidence="2" id="KW-1185">Reference proteome</keyword>
<sequence length="74" mass="8152">LLSLQTHSWHQVTGVETASHSSTGLLCAPPNQVAGHCAEGGNLGPLVDKAGRFYKPLQDNQRGQNEVEFYEKFW</sequence>
<accession>A0AA38G6J3</accession>
<feature type="non-terminal residue" evidence="1">
    <location>
        <position position="1"/>
    </location>
</feature>
<feature type="non-terminal residue" evidence="1">
    <location>
        <position position="74"/>
    </location>
</feature>
<evidence type="ECO:0000313" key="1">
    <source>
        <dbReference type="EMBL" id="KAH9317739.1"/>
    </source>
</evidence>
<organism evidence="1 2">
    <name type="scientific">Taxus chinensis</name>
    <name type="common">Chinese yew</name>
    <name type="synonym">Taxus wallichiana var. chinensis</name>
    <dbReference type="NCBI Taxonomy" id="29808"/>
    <lineage>
        <taxon>Eukaryota</taxon>
        <taxon>Viridiplantae</taxon>
        <taxon>Streptophyta</taxon>
        <taxon>Embryophyta</taxon>
        <taxon>Tracheophyta</taxon>
        <taxon>Spermatophyta</taxon>
        <taxon>Pinopsida</taxon>
        <taxon>Pinidae</taxon>
        <taxon>Conifers II</taxon>
        <taxon>Cupressales</taxon>
        <taxon>Taxaceae</taxon>
        <taxon>Taxus</taxon>
    </lineage>
</organism>
<dbReference type="EMBL" id="JAHRHJ020000004">
    <property type="protein sequence ID" value="KAH9317739.1"/>
    <property type="molecule type" value="Genomic_DNA"/>
</dbReference>